<dbReference type="EMBL" id="CAUWAG010000007">
    <property type="protein sequence ID" value="CAJ2505079.1"/>
    <property type="molecule type" value="Genomic_DNA"/>
</dbReference>
<protein>
    <submittedName>
        <fullName evidence="2">Uu.00g124730.m01.CDS01</fullName>
    </submittedName>
</protein>
<feature type="region of interest" description="Disordered" evidence="1">
    <location>
        <begin position="1"/>
        <end position="20"/>
    </location>
</feature>
<dbReference type="AlphaFoldDB" id="A0AAI8VIP1"/>
<keyword evidence="3" id="KW-1185">Reference proteome</keyword>
<sequence length="280" mass="31455">MVPFLPADRPATLTPSPSREDLIPAPESYGAFGTLPFEIRRQILTEAFGNRTLHLSLSAQVRAHRPSPEAPTQTHCGLGAERATFPRASPRCWRWFSCVCHRRAEWTDEEVERTFSRRIHVGGDRCLQGLLCACEAWEGEGPGKCFVGALGWLRSCRQAYVEGVDVLYAANTFHISMVLQAFPNLRSLHILLYGWISPYSPRPADDFELRAAETFVLGPVEDMLRAMGPGIEFNIAIPKSGWRDLRDKYLRADSLLRLELDGPFNGRFWKALDGGGEFGY</sequence>
<reference evidence="2" key="1">
    <citation type="submission" date="2023-10" db="EMBL/GenBank/DDBJ databases">
        <authorList>
            <person name="Hackl T."/>
        </authorList>
    </citation>
    <scope>NUCLEOTIDE SEQUENCE</scope>
</reference>
<organism evidence="2 3">
    <name type="scientific">Anthostomella pinea</name>
    <dbReference type="NCBI Taxonomy" id="933095"/>
    <lineage>
        <taxon>Eukaryota</taxon>
        <taxon>Fungi</taxon>
        <taxon>Dikarya</taxon>
        <taxon>Ascomycota</taxon>
        <taxon>Pezizomycotina</taxon>
        <taxon>Sordariomycetes</taxon>
        <taxon>Xylariomycetidae</taxon>
        <taxon>Xylariales</taxon>
        <taxon>Xylariaceae</taxon>
        <taxon>Anthostomella</taxon>
    </lineage>
</organism>
<evidence type="ECO:0000256" key="1">
    <source>
        <dbReference type="SAM" id="MobiDB-lite"/>
    </source>
</evidence>
<dbReference type="Proteomes" id="UP001295740">
    <property type="component" value="Unassembled WGS sequence"/>
</dbReference>
<dbReference type="PANTHER" id="PTHR38790">
    <property type="entry name" value="2EXR DOMAIN-CONTAINING PROTEIN-RELATED"/>
    <property type="match status" value="1"/>
</dbReference>
<gene>
    <name evidence="2" type="ORF">KHLLAP_LOCUS5547</name>
</gene>
<accession>A0AAI8VIP1</accession>
<comment type="caution">
    <text evidence="2">The sequence shown here is derived from an EMBL/GenBank/DDBJ whole genome shotgun (WGS) entry which is preliminary data.</text>
</comment>
<evidence type="ECO:0000313" key="2">
    <source>
        <dbReference type="EMBL" id="CAJ2505079.1"/>
    </source>
</evidence>
<evidence type="ECO:0000313" key="3">
    <source>
        <dbReference type="Proteomes" id="UP001295740"/>
    </source>
</evidence>
<name>A0AAI8VIP1_9PEZI</name>
<proteinExistence type="predicted"/>